<dbReference type="InterPro" id="IPR036318">
    <property type="entry name" value="FAD-bd_PCMH-like_sf"/>
</dbReference>
<evidence type="ECO:0000256" key="2">
    <source>
        <dbReference type="ARBA" id="ARBA00022827"/>
    </source>
</evidence>
<reference evidence="4 5" key="1">
    <citation type="submission" date="2018-05" db="EMBL/GenBank/DDBJ databases">
        <title>Oceanovita maritima gen. nov., sp. nov., a marine bacterium in the family Rhodobacteraceae isolated from surface seawater of Lundu port Xiamen, China.</title>
        <authorList>
            <person name="Hetharua B.H."/>
            <person name="Min D."/>
            <person name="Liao H."/>
            <person name="Tian Y."/>
        </authorList>
    </citation>
    <scope>NUCLEOTIDE SEQUENCE [LARGE SCALE GENOMIC DNA]</scope>
    <source>
        <strain evidence="4 5">FSX-11</strain>
    </source>
</reference>
<proteinExistence type="predicted"/>
<gene>
    <name evidence="4" type="ORF">DI396_11715</name>
</gene>
<comment type="caution">
    <text evidence="4">The sequence shown here is derived from an EMBL/GenBank/DDBJ whole genome shotgun (WGS) entry which is preliminary data.</text>
</comment>
<evidence type="ECO:0000256" key="1">
    <source>
        <dbReference type="ARBA" id="ARBA00022630"/>
    </source>
</evidence>
<protein>
    <submittedName>
        <fullName evidence="4">2-hydroxy-acid oxidase</fullName>
    </submittedName>
</protein>
<dbReference type="Proteomes" id="UP000248012">
    <property type="component" value="Unassembled WGS sequence"/>
</dbReference>
<dbReference type="OrthoDB" id="9811557at2"/>
<evidence type="ECO:0000313" key="4">
    <source>
        <dbReference type="EMBL" id="PYC47276.1"/>
    </source>
</evidence>
<evidence type="ECO:0000313" key="5">
    <source>
        <dbReference type="Proteomes" id="UP000248012"/>
    </source>
</evidence>
<dbReference type="InterPro" id="IPR016164">
    <property type="entry name" value="FAD-linked_Oxase-like_C"/>
</dbReference>
<keyword evidence="5" id="KW-1185">Reference proteome</keyword>
<dbReference type="Pfam" id="PF01565">
    <property type="entry name" value="FAD_binding_4"/>
    <property type="match status" value="1"/>
</dbReference>
<dbReference type="SUPFAM" id="SSF55103">
    <property type="entry name" value="FAD-linked oxidases, C-terminal domain"/>
    <property type="match status" value="1"/>
</dbReference>
<name>A0A2V4NRE7_9RHOB</name>
<dbReference type="InterPro" id="IPR016166">
    <property type="entry name" value="FAD-bd_PCMH"/>
</dbReference>
<dbReference type="InterPro" id="IPR016169">
    <property type="entry name" value="FAD-bd_PCMH_sub2"/>
</dbReference>
<dbReference type="SUPFAM" id="SSF56176">
    <property type="entry name" value="FAD-binding/transporter-associated domain-like"/>
    <property type="match status" value="1"/>
</dbReference>
<dbReference type="Gene3D" id="3.30.465.10">
    <property type="match status" value="1"/>
</dbReference>
<dbReference type="PROSITE" id="PS51387">
    <property type="entry name" value="FAD_PCMH"/>
    <property type="match status" value="1"/>
</dbReference>
<keyword evidence="2" id="KW-0274">FAD</keyword>
<accession>A0A2V4NRE7</accession>
<dbReference type="InterPro" id="IPR006094">
    <property type="entry name" value="Oxid_FAD_bind_N"/>
</dbReference>
<keyword evidence="1" id="KW-0285">Flavoprotein</keyword>
<dbReference type="EMBL" id="QFVT01000007">
    <property type="protein sequence ID" value="PYC47276.1"/>
    <property type="molecule type" value="Genomic_DNA"/>
</dbReference>
<sequence>MRPDSDAQLAEAIRDASGGLAVQGGGTRGMQVAGEVLSTRGLCGISLYDPGALTMVAGAGTPLTEIEAALEAEGQMLAFEPYDLSVVTGASGASTIGGVFASNASGPRRVQVGAARDFLLGVRFVDGAGRIVKNGGRVMKNVTGYDLVKLMAGAYGTLGVLSEVSLKTLPQPEATATLEIKGLDATRAVAAMSAAMGTPYDVSAAAHLDAQGGRTFVRVEGFEDSVAYRAKALRAALHDYGAVVACDGDIWAGLRDLSVMEDAQTLWRVALRPSDAPKFLTQIRQLPDGANASAHMDWSGGRIWIGAPMASAAGLHSALQTLAAQMRGHVTLIHSAAPMDLPRFQPESVGVARLSAALRRKFDPRGILNAGLMG</sequence>
<dbReference type="AlphaFoldDB" id="A0A2V4NRE7"/>
<dbReference type="GO" id="GO:0071949">
    <property type="term" value="F:FAD binding"/>
    <property type="evidence" value="ECO:0007669"/>
    <property type="project" value="InterPro"/>
</dbReference>
<dbReference type="PANTHER" id="PTHR11748">
    <property type="entry name" value="D-LACTATE DEHYDROGENASE"/>
    <property type="match status" value="1"/>
</dbReference>
<dbReference type="GO" id="GO:0003824">
    <property type="term" value="F:catalytic activity"/>
    <property type="evidence" value="ECO:0007669"/>
    <property type="project" value="InterPro"/>
</dbReference>
<organism evidence="4 5">
    <name type="scientific">Litorivita pollutaquae</name>
    <dbReference type="NCBI Taxonomy" id="2200892"/>
    <lineage>
        <taxon>Bacteria</taxon>
        <taxon>Pseudomonadati</taxon>
        <taxon>Pseudomonadota</taxon>
        <taxon>Alphaproteobacteria</taxon>
        <taxon>Rhodobacterales</taxon>
        <taxon>Paracoccaceae</taxon>
        <taxon>Litorivita</taxon>
    </lineage>
</organism>
<dbReference type="PANTHER" id="PTHR11748:SF103">
    <property type="entry name" value="GLYCOLATE OXIDASE SUBUNIT GLCE"/>
    <property type="match status" value="1"/>
</dbReference>
<evidence type="ECO:0000259" key="3">
    <source>
        <dbReference type="PROSITE" id="PS51387"/>
    </source>
</evidence>
<feature type="domain" description="FAD-binding PCMH-type" evidence="3">
    <location>
        <begin position="1"/>
        <end position="171"/>
    </location>
</feature>